<name>A0A8J4DBK4_9CHLO</name>
<evidence type="ECO:0000256" key="1">
    <source>
        <dbReference type="ARBA" id="ARBA00012513"/>
    </source>
</evidence>
<evidence type="ECO:0000256" key="5">
    <source>
        <dbReference type="ARBA" id="ARBA00022777"/>
    </source>
</evidence>
<proteinExistence type="inferred from homology"/>
<evidence type="ECO:0000313" key="11">
    <source>
        <dbReference type="EMBL" id="GIL89653.1"/>
    </source>
</evidence>
<dbReference type="PANTHER" id="PTHR45998:SF2">
    <property type="entry name" value="SERINE_THREONINE-PROTEIN KINASE 16"/>
    <property type="match status" value="1"/>
</dbReference>
<organism evidence="11 12">
    <name type="scientific">Volvox reticuliferus</name>
    <dbReference type="NCBI Taxonomy" id="1737510"/>
    <lineage>
        <taxon>Eukaryota</taxon>
        <taxon>Viridiplantae</taxon>
        <taxon>Chlorophyta</taxon>
        <taxon>core chlorophytes</taxon>
        <taxon>Chlorophyceae</taxon>
        <taxon>CS clade</taxon>
        <taxon>Chlamydomonadales</taxon>
        <taxon>Volvocaceae</taxon>
        <taxon>Volvox</taxon>
    </lineage>
</organism>
<evidence type="ECO:0000256" key="8">
    <source>
        <dbReference type="ARBA" id="ARBA00048679"/>
    </source>
</evidence>
<dbReference type="GO" id="GO:0005737">
    <property type="term" value="C:cytoplasm"/>
    <property type="evidence" value="ECO:0007669"/>
    <property type="project" value="TreeGrafter"/>
</dbReference>
<comment type="catalytic activity">
    <reaction evidence="8">
        <text>L-seryl-[protein] + ATP = O-phospho-L-seryl-[protein] + ADP + H(+)</text>
        <dbReference type="Rhea" id="RHEA:17989"/>
        <dbReference type="Rhea" id="RHEA-COMP:9863"/>
        <dbReference type="Rhea" id="RHEA-COMP:11604"/>
        <dbReference type="ChEBI" id="CHEBI:15378"/>
        <dbReference type="ChEBI" id="CHEBI:29999"/>
        <dbReference type="ChEBI" id="CHEBI:30616"/>
        <dbReference type="ChEBI" id="CHEBI:83421"/>
        <dbReference type="ChEBI" id="CHEBI:456216"/>
        <dbReference type="EC" id="2.7.11.1"/>
    </reaction>
</comment>
<dbReference type="Pfam" id="PF00069">
    <property type="entry name" value="Pkinase"/>
    <property type="match status" value="1"/>
</dbReference>
<evidence type="ECO:0000256" key="3">
    <source>
        <dbReference type="ARBA" id="ARBA00022679"/>
    </source>
</evidence>
<keyword evidence="2 9" id="KW-0723">Serine/threonine-protein kinase</keyword>
<reference evidence="11" key="1">
    <citation type="journal article" date="2021" name="Proc. Natl. Acad. Sci. U.S.A.">
        <title>Three genomes in the algal genus Volvox reveal the fate of a haploid sex-determining region after a transition to homothallism.</title>
        <authorList>
            <person name="Yamamoto K."/>
            <person name="Hamaji T."/>
            <person name="Kawai-Toyooka H."/>
            <person name="Matsuzaki R."/>
            <person name="Takahashi F."/>
            <person name="Nishimura Y."/>
            <person name="Kawachi M."/>
            <person name="Noguchi H."/>
            <person name="Minakuchi Y."/>
            <person name="Umen J.G."/>
            <person name="Toyoda A."/>
            <person name="Nozaki H."/>
        </authorList>
    </citation>
    <scope>NUCLEOTIDE SEQUENCE</scope>
    <source>
        <strain evidence="11">NIES-3786</strain>
    </source>
</reference>
<dbReference type="EC" id="2.7.11.1" evidence="1"/>
<dbReference type="Gene3D" id="3.30.200.20">
    <property type="entry name" value="Phosphorylase Kinase, domain 1"/>
    <property type="match status" value="1"/>
</dbReference>
<comment type="caution">
    <text evidence="11">The sequence shown here is derived from an EMBL/GenBank/DDBJ whole genome shotgun (WGS) entry which is preliminary data.</text>
</comment>
<dbReference type="InterPro" id="IPR017441">
    <property type="entry name" value="Protein_kinase_ATP_BS"/>
</dbReference>
<dbReference type="PROSITE" id="PS50011">
    <property type="entry name" value="PROTEIN_KINASE_DOM"/>
    <property type="match status" value="1"/>
</dbReference>
<keyword evidence="12" id="KW-1185">Reference proteome</keyword>
<dbReference type="InterPro" id="IPR000719">
    <property type="entry name" value="Prot_kinase_dom"/>
</dbReference>
<dbReference type="GO" id="GO:0004674">
    <property type="term" value="F:protein serine/threonine kinase activity"/>
    <property type="evidence" value="ECO:0007669"/>
    <property type="project" value="UniProtKB-KW"/>
</dbReference>
<dbReference type="PANTHER" id="PTHR45998">
    <property type="entry name" value="SERINE/THREONINE-PROTEIN KINASE 16"/>
    <property type="match status" value="1"/>
</dbReference>
<dbReference type="Proteomes" id="UP000747110">
    <property type="component" value="Unassembled WGS sequence"/>
</dbReference>
<sequence length="475" mass="49769">MNYIQILSDCWAYGTSYLPLCGFPTWAAALLPSLGGGEVISMGTRSFRVVQKLGEGGYAVVYLVSQLATAEHPHPDPELRALKRVLVHSEEHFDAVQQEMFVHSAVQHHPNILPLLDYSCSEGGASGAASAPVPALVIPPAPLPQPAFTLGPAAAATAGAAPSQPVGRDGDVGSIVPQSAVPGASLGRGDRVACFLFPVFRDGTLASELDRLGGAGQLLPTADVLSVFCQLANAVAHINAHGYAHRDIKPLNVLIAINPDHPASRQRQQTQQQRGGLDNAGARGGGGGGRMDVGDLEAGVALTWPRGDSDIGHRYRCVLMDFGSARARRLQVATRGQALQIQEDAEAHCSAPYRAPELFDVPSPGSLDFAAADVWALGASLFHVMYGEPPFARAMNAAGGSLALAVLNCAIGWPRPPSPTYPPELHQLVQSAMAPEPSARPSAAQLAEMAAALVLKDLQDPAPQQLGITSGQPKR</sequence>
<dbReference type="EMBL" id="BNCP01000051">
    <property type="protein sequence ID" value="GIL89653.1"/>
    <property type="molecule type" value="Genomic_DNA"/>
</dbReference>
<evidence type="ECO:0000313" key="12">
    <source>
        <dbReference type="Proteomes" id="UP000747110"/>
    </source>
</evidence>
<dbReference type="PROSITE" id="PS00107">
    <property type="entry name" value="PROTEIN_KINASE_ATP"/>
    <property type="match status" value="1"/>
</dbReference>
<dbReference type="PROSITE" id="PS00108">
    <property type="entry name" value="PROTEIN_KINASE_ST"/>
    <property type="match status" value="1"/>
</dbReference>
<dbReference type="InterPro" id="IPR011009">
    <property type="entry name" value="Kinase-like_dom_sf"/>
</dbReference>
<dbReference type="SMART" id="SM00220">
    <property type="entry name" value="S_TKc"/>
    <property type="match status" value="1"/>
</dbReference>
<dbReference type="SUPFAM" id="SSF56112">
    <property type="entry name" value="Protein kinase-like (PK-like)"/>
    <property type="match status" value="1"/>
</dbReference>
<keyword evidence="5" id="KW-0418">Kinase</keyword>
<dbReference type="AlphaFoldDB" id="A0A8J4DBK4"/>
<keyword evidence="4 9" id="KW-0547">Nucleotide-binding</keyword>
<gene>
    <name evidence="11" type="ORF">Vretifemale_17451</name>
</gene>
<keyword evidence="3" id="KW-0808">Transferase</keyword>
<protein>
    <recommendedName>
        <fullName evidence="1">non-specific serine/threonine protein kinase</fullName>
        <ecNumber evidence="1">2.7.11.1</ecNumber>
    </recommendedName>
</protein>
<dbReference type="InterPro" id="IPR052239">
    <property type="entry name" value="Ser/Thr-specific_kinases"/>
</dbReference>
<evidence type="ECO:0000256" key="10">
    <source>
        <dbReference type="SAM" id="MobiDB-lite"/>
    </source>
</evidence>
<dbReference type="OrthoDB" id="248923at2759"/>
<feature type="region of interest" description="Disordered" evidence="10">
    <location>
        <begin position="262"/>
        <end position="289"/>
    </location>
</feature>
<dbReference type="GO" id="GO:0005524">
    <property type="term" value="F:ATP binding"/>
    <property type="evidence" value="ECO:0007669"/>
    <property type="project" value="UniProtKB-UniRule"/>
</dbReference>
<comment type="catalytic activity">
    <reaction evidence="7">
        <text>L-threonyl-[protein] + ATP = O-phospho-L-threonyl-[protein] + ADP + H(+)</text>
        <dbReference type="Rhea" id="RHEA:46608"/>
        <dbReference type="Rhea" id="RHEA-COMP:11060"/>
        <dbReference type="Rhea" id="RHEA-COMP:11605"/>
        <dbReference type="ChEBI" id="CHEBI:15378"/>
        <dbReference type="ChEBI" id="CHEBI:30013"/>
        <dbReference type="ChEBI" id="CHEBI:30616"/>
        <dbReference type="ChEBI" id="CHEBI:61977"/>
        <dbReference type="ChEBI" id="CHEBI:456216"/>
        <dbReference type="EC" id="2.7.11.1"/>
    </reaction>
</comment>
<feature type="compositionally biased region" description="Low complexity" evidence="10">
    <location>
        <begin position="265"/>
        <end position="281"/>
    </location>
</feature>
<evidence type="ECO:0000256" key="9">
    <source>
        <dbReference type="RuleBase" id="RU000304"/>
    </source>
</evidence>
<evidence type="ECO:0000256" key="7">
    <source>
        <dbReference type="ARBA" id="ARBA00047899"/>
    </source>
</evidence>
<dbReference type="Gene3D" id="1.10.510.10">
    <property type="entry name" value="Transferase(Phosphotransferase) domain 1"/>
    <property type="match status" value="1"/>
</dbReference>
<keyword evidence="6 9" id="KW-0067">ATP-binding</keyword>
<accession>A0A8J4DBK4</accession>
<dbReference type="InterPro" id="IPR008271">
    <property type="entry name" value="Ser/Thr_kinase_AS"/>
</dbReference>
<comment type="similarity">
    <text evidence="9">Belongs to the protein kinase superfamily.</text>
</comment>
<evidence type="ECO:0000256" key="6">
    <source>
        <dbReference type="ARBA" id="ARBA00022840"/>
    </source>
</evidence>
<evidence type="ECO:0000256" key="2">
    <source>
        <dbReference type="ARBA" id="ARBA00022527"/>
    </source>
</evidence>
<evidence type="ECO:0000256" key="4">
    <source>
        <dbReference type="ARBA" id="ARBA00022741"/>
    </source>
</evidence>